<feature type="transmembrane region" description="Helical" evidence="1">
    <location>
        <begin position="81"/>
        <end position="103"/>
    </location>
</feature>
<keyword evidence="1" id="KW-0812">Transmembrane</keyword>
<name>A0ABQ5KTD6_9EUKA</name>
<reference evidence="2" key="1">
    <citation type="submission" date="2022-03" db="EMBL/GenBank/DDBJ databases">
        <title>Draft genome sequence of Aduncisulcus paluster, a free-living microaerophilic Fornicata.</title>
        <authorList>
            <person name="Yuyama I."/>
            <person name="Kume K."/>
            <person name="Tamura T."/>
            <person name="Inagaki Y."/>
            <person name="Hashimoto T."/>
        </authorList>
    </citation>
    <scope>NUCLEOTIDE SEQUENCE</scope>
    <source>
        <strain evidence="2">NY0171</strain>
    </source>
</reference>
<gene>
    <name evidence="2" type="ORF">ADUPG1_008146</name>
</gene>
<feature type="transmembrane region" description="Helical" evidence="1">
    <location>
        <begin position="146"/>
        <end position="164"/>
    </location>
</feature>
<accession>A0ABQ5KTD6</accession>
<keyword evidence="3" id="KW-1185">Reference proteome</keyword>
<organism evidence="2 3">
    <name type="scientific">Aduncisulcus paluster</name>
    <dbReference type="NCBI Taxonomy" id="2918883"/>
    <lineage>
        <taxon>Eukaryota</taxon>
        <taxon>Metamonada</taxon>
        <taxon>Carpediemonas-like organisms</taxon>
        <taxon>Aduncisulcus</taxon>
    </lineage>
</organism>
<evidence type="ECO:0000256" key="1">
    <source>
        <dbReference type="SAM" id="Phobius"/>
    </source>
</evidence>
<feature type="transmembrane region" description="Helical" evidence="1">
    <location>
        <begin position="47"/>
        <end position="69"/>
    </location>
</feature>
<comment type="caution">
    <text evidence="2">The sequence shown here is derived from an EMBL/GenBank/DDBJ whole genome shotgun (WGS) entry which is preliminary data.</text>
</comment>
<dbReference type="Proteomes" id="UP001057375">
    <property type="component" value="Unassembled WGS sequence"/>
</dbReference>
<evidence type="ECO:0000313" key="3">
    <source>
        <dbReference type="Proteomes" id="UP001057375"/>
    </source>
</evidence>
<feature type="transmembrane region" description="Helical" evidence="1">
    <location>
        <begin position="280"/>
        <end position="300"/>
    </location>
</feature>
<dbReference type="EMBL" id="BQXS01010878">
    <property type="protein sequence ID" value="GKT34873.1"/>
    <property type="molecule type" value="Genomic_DNA"/>
</dbReference>
<feature type="transmembrane region" description="Helical" evidence="1">
    <location>
        <begin position="208"/>
        <end position="230"/>
    </location>
</feature>
<keyword evidence="1" id="KW-1133">Transmembrane helix</keyword>
<evidence type="ECO:0000313" key="2">
    <source>
        <dbReference type="EMBL" id="GKT34873.1"/>
    </source>
</evidence>
<proteinExistence type="predicted"/>
<feature type="transmembrane region" description="Helical" evidence="1">
    <location>
        <begin position="12"/>
        <end position="35"/>
    </location>
</feature>
<feature type="transmembrane region" description="Helical" evidence="1">
    <location>
        <begin position="251"/>
        <end position="274"/>
    </location>
</feature>
<protein>
    <submittedName>
        <fullName evidence="2">Uncharacterized protein</fullName>
    </submittedName>
</protein>
<sequence>MNYTDPEFLYFAAAGLLASLLVVTCIAGIFMTLIYKDPHNGFSPGVYLAFYFFTIIYSVIPLLSTTFLWDTLLSSLTDYQGIFSLGICSIQFGLFDCLFFLILRGVGASQARAARSIPAPVWQELAPVRYSVGRSKRIKREQPPSCCAYLLSFIPFAIDGILYYCHPLISCTFLQLIVDPPPDCSMDFPNSWDSLIYSDELTIKEGVLSYPMFVFIVPIISTLIGTVSYCHSKKGGEVSLGISSMRKPGSGIVVVLFFMLWIGRVVSIGGSTLYPSFISTSAYLAGFYLLFTIPMMIYLIKISFSPARNVKTARKHPVKL</sequence>
<keyword evidence="1" id="KW-0472">Membrane</keyword>